<gene>
    <name evidence="3" type="ORF">QQ020_17470</name>
</gene>
<organism evidence="3 4">
    <name type="scientific">Agaribacillus aureus</name>
    <dbReference type="NCBI Taxonomy" id="3051825"/>
    <lineage>
        <taxon>Bacteria</taxon>
        <taxon>Pseudomonadati</taxon>
        <taxon>Bacteroidota</taxon>
        <taxon>Cytophagia</taxon>
        <taxon>Cytophagales</taxon>
        <taxon>Splendidivirgaceae</taxon>
        <taxon>Agaribacillus</taxon>
    </lineage>
</organism>
<keyword evidence="4" id="KW-1185">Reference proteome</keyword>
<feature type="region of interest" description="Disordered" evidence="1">
    <location>
        <begin position="1"/>
        <end position="21"/>
    </location>
</feature>
<dbReference type="InterPro" id="IPR014944">
    <property type="entry name" value="Toxin_SymE-like"/>
</dbReference>
<name>A0ABT8L7X9_9BACT</name>
<sequence length="73" mass="8643">MRTTKKKRPPKRPESRSLKIQARHRYNQWSTSIVPEIKLCGNWLEKIGFTIDSRVTIHASKELIVIQLQEQED</sequence>
<evidence type="ECO:0000259" key="2">
    <source>
        <dbReference type="Pfam" id="PF08845"/>
    </source>
</evidence>
<accession>A0ABT8L7X9</accession>
<evidence type="ECO:0000313" key="3">
    <source>
        <dbReference type="EMBL" id="MDN5213868.1"/>
    </source>
</evidence>
<reference evidence="3" key="1">
    <citation type="submission" date="2023-06" db="EMBL/GenBank/DDBJ databases">
        <title>Genomic of Agaribacillus aureum.</title>
        <authorList>
            <person name="Wang G."/>
        </authorList>
    </citation>
    <scope>NUCLEOTIDE SEQUENCE</scope>
    <source>
        <strain evidence="3">BMA12</strain>
    </source>
</reference>
<evidence type="ECO:0000313" key="4">
    <source>
        <dbReference type="Proteomes" id="UP001172083"/>
    </source>
</evidence>
<protein>
    <submittedName>
        <fullName evidence="3">SymE family type I addiction module toxin</fullName>
    </submittedName>
</protein>
<dbReference type="Proteomes" id="UP001172083">
    <property type="component" value="Unassembled WGS sequence"/>
</dbReference>
<comment type="caution">
    <text evidence="3">The sequence shown here is derived from an EMBL/GenBank/DDBJ whole genome shotgun (WGS) entry which is preliminary data.</text>
</comment>
<evidence type="ECO:0000256" key="1">
    <source>
        <dbReference type="SAM" id="MobiDB-lite"/>
    </source>
</evidence>
<feature type="domain" description="Toxin SymE-like" evidence="2">
    <location>
        <begin position="16"/>
        <end position="67"/>
    </location>
</feature>
<dbReference type="EMBL" id="JAUJEB010000004">
    <property type="protein sequence ID" value="MDN5213868.1"/>
    <property type="molecule type" value="Genomic_DNA"/>
</dbReference>
<dbReference type="RefSeq" id="WP_346759207.1">
    <property type="nucleotide sequence ID" value="NZ_JAUJEB010000004.1"/>
</dbReference>
<proteinExistence type="predicted"/>
<feature type="compositionally biased region" description="Basic residues" evidence="1">
    <location>
        <begin position="1"/>
        <end position="10"/>
    </location>
</feature>
<dbReference type="Pfam" id="PF08845">
    <property type="entry name" value="SymE_toxin"/>
    <property type="match status" value="1"/>
</dbReference>